<reference evidence="2 3" key="1">
    <citation type="journal article" date="2018" name="Front. Microbiol.">
        <title>Genome-Wide Analysis of Corynespora cassiicola Leaf Fall Disease Putative Effectors.</title>
        <authorList>
            <person name="Lopez D."/>
            <person name="Ribeiro S."/>
            <person name="Label P."/>
            <person name="Fumanal B."/>
            <person name="Venisse J.S."/>
            <person name="Kohler A."/>
            <person name="de Oliveira R.R."/>
            <person name="Labutti K."/>
            <person name="Lipzen A."/>
            <person name="Lail K."/>
            <person name="Bauer D."/>
            <person name="Ohm R.A."/>
            <person name="Barry K.W."/>
            <person name="Spatafora J."/>
            <person name="Grigoriev I.V."/>
            <person name="Martin F.M."/>
            <person name="Pujade-Renaud V."/>
        </authorList>
    </citation>
    <scope>NUCLEOTIDE SEQUENCE [LARGE SCALE GENOMIC DNA]</scope>
    <source>
        <strain evidence="2 3">Philippines</strain>
    </source>
</reference>
<feature type="compositionally biased region" description="Polar residues" evidence="1">
    <location>
        <begin position="488"/>
        <end position="498"/>
    </location>
</feature>
<dbReference type="EMBL" id="KZ678135">
    <property type="protein sequence ID" value="PSN66825.1"/>
    <property type="molecule type" value="Genomic_DNA"/>
</dbReference>
<feature type="region of interest" description="Disordered" evidence="1">
    <location>
        <begin position="174"/>
        <end position="507"/>
    </location>
</feature>
<accession>A0A2T2NN28</accession>
<dbReference type="AlphaFoldDB" id="A0A2T2NN28"/>
<feature type="compositionally biased region" description="Polar residues" evidence="1">
    <location>
        <begin position="74"/>
        <end position="90"/>
    </location>
</feature>
<evidence type="ECO:0000313" key="3">
    <source>
        <dbReference type="Proteomes" id="UP000240883"/>
    </source>
</evidence>
<name>A0A2T2NN28_CORCC</name>
<proteinExistence type="predicted"/>
<gene>
    <name evidence="2" type="ORF">BS50DRAFT_374767</name>
</gene>
<evidence type="ECO:0000256" key="1">
    <source>
        <dbReference type="SAM" id="MobiDB-lite"/>
    </source>
</evidence>
<feature type="region of interest" description="Disordered" evidence="1">
    <location>
        <begin position="63"/>
        <end position="138"/>
    </location>
</feature>
<sequence length="606" mass="66365">MWKRLQGHGRERDKNIGNPVLLETTYDEDQLRHIPNVSDVQQAAYYRPNTALATALSPQAYDTLKPPARGSDVPTVSSTYSQPSPVHSNFSPAPVSPSSYDVSPPSSPEPDLTLKPNQPRRYRSMRDVSPIDENRGKAASHIPVLRKAPAAIAVDKPTTKTQKFWGGKVAPNSKVKWDEYSGEPTASGAGRPGQVSPGSYAKGSLHPTSDRPMGYHVSVTGGQDRPGRGTTRPSALDTAAKPREPWSLASGRAEIVQPFKDKPLSQPWSFLRKENPKQSKGQSKDASRSPVTAVHGGAVAADTEPVAAHPEQFDTHDDSIPPTVPLKVGKSSTPKSLASPTSPFGLGIDSPYTYPSPVTPTYSEAPTPIAKDTPVSKPTLQEPFETPRQHSIPTKTVEDNQGLLAPSKDDFASRFSWTTYNTTAAQSPPPSPPSVRISKVPDEPVPEVSILNRRRPVPSSDLLPARKPVPSIASTKRAMSSGPPSPRPDSTFSTSTQKALPRPPTELTAADHIEILESQMEDLRVRRSNVYRLLRDLNNAAPPNPLVTDFKKMRLVDQRKKDFEEELAEIKREEHDVGLRLHRAWRKREKDDPSSESALWVRRVTS</sequence>
<keyword evidence="3" id="KW-1185">Reference proteome</keyword>
<organism evidence="2 3">
    <name type="scientific">Corynespora cassiicola Philippines</name>
    <dbReference type="NCBI Taxonomy" id="1448308"/>
    <lineage>
        <taxon>Eukaryota</taxon>
        <taxon>Fungi</taxon>
        <taxon>Dikarya</taxon>
        <taxon>Ascomycota</taxon>
        <taxon>Pezizomycotina</taxon>
        <taxon>Dothideomycetes</taxon>
        <taxon>Pleosporomycetidae</taxon>
        <taxon>Pleosporales</taxon>
        <taxon>Corynesporascaceae</taxon>
        <taxon>Corynespora</taxon>
    </lineage>
</organism>
<dbReference type="PANTHER" id="PTHR42023:SF1">
    <property type="entry name" value="BHLH DOMAIN-CONTAINING PROTEIN"/>
    <property type="match status" value="1"/>
</dbReference>
<feature type="compositionally biased region" description="Low complexity" evidence="1">
    <location>
        <begin position="91"/>
        <end position="104"/>
    </location>
</feature>
<feature type="region of interest" description="Disordered" evidence="1">
    <location>
        <begin position="586"/>
        <end position="606"/>
    </location>
</feature>
<feature type="compositionally biased region" description="Basic and acidic residues" evidence="1">
    <location>
        <begin position="271"/>
        <end position="287"/>
    </location>
</feature>
<protein>
    <submittedName>
        <fullName evidence="2">Uncharacterized protein</fullName>
    </submittedName>
</protein>
<feature type="compositionally biased region" description="Low complexity" evidence="1">
    <location>
        <begin position="350"/>
        <end position="363"/>
    </location>
</feature>
<dbReference type="OrthoDB" id="4507572at2759"/>
<feature type="compositionally biased region" description="Polar residues" evidence="1">
    <location>
        <begin position="415"/>
        <end position="426"/>
    </location>
</feature>
<evidence type="ECO:0000313" key="2">
    <source>
        <dbReference type="EMBL" id="PSN66825.1"/>
    </source>
</evidence>
<feature type="compositionally biased region" description="Polar residues" evidence="1">
    <location>
        <begin position="330"/>
        <end position="342"/>
    </location>
</feature>
<dbReference type="PANTHER" id="PTHR42023">
    <property type="entry name" value="BHLH DOMAIN-CONTAINING PROTEIN"/>
    <property type="match status" value="1"/>
</dbReference>
<dbReference type="Proteomes" id="UP000240883">
    <property type="component" value="Unassembled WGS sequence"/>
</dbReference>